<gene>
    <name evidence="2" type="ORF">GY632_1716</name>
</gene>
<dbReference type="AlphaFoldDB" id="A0A9P4YMA7"/>
<evidence type="ECO:0000313" key="3">
    <source>
        <dbReference type="Proteomes" id="UP000749309"/>
    </source>
</evidence>
<reference evidence="2" key="1">
    <citation type="submission" date="2020-03" db="EMBL/GenBank/DDBJ databases">
        <title>Whole Genome Sequence of Trichophyton interdigitale from India.</title>
        <authorList>
            <person name="Kumar P."/>
        </authorList>
    </citation>
    <scope>NUCLEOTIDE SEQUENCE</scope>
    <source>
        <strain evidence="2">UCMS-IGIB-CI14</strain>
    </source>
</reference>
<name>A0A9P4YMA7_9EURO</name>
<protein>
    <submittedName>
        <fullName evidence="2">Uncharacterized protein</fullName>
    </submittedName>
</protein>
<sequence>MTSRVSAPAASRAERRIPLGKKPAQKKWTFFRVAGEVETGEQKKQRGGPGRTADKKHSQRGQPARTASEDGIYRAWVAVVHSREAHPHPSPSLHRLHLLWLA</sequence>
<evidence type="ECO:0000313" key="2">
    <source>
        <dbReference type="EMBL" id="KAF3898518.1"/>
    </source>
</evidence>
<comment type="caution">
    <text evidence="2">The sequence shown here is derived from an EMBL/GenBank/DDBJ whole genome shotgun (WGS) entry which is preliminary data.</text>
</comment>
<evidence type="ECO:0000256" key="1">
    <source>
        <dbReference type="SAM" id="MobiDB-lite"/>
    </source>
</evidence>
<feature type="region of interest" description="Disordered" evidence="1">
    <location>
        <begin position="35"/>
        <end position="68"/>
    </location>
</feature>
<accession>A0A9P4YMA7</accession>
<dbReference type="Proteomes" id="UP000749309">
    <property type="component" value="Unassembled WGS sequence"/>
</dbReference>
<feature type="region of interest" description="Disordered" evidence="1">
    <location>
        <begin position="1"/>
        <end position="21"/>
    </location>
</feature>
<proteinExistence type="predicted"/>
<organism evidence="2 3">
    <name type="scientific">Trichophyton interdigitale</name>
    <dbReference type="NCBI Taxonomy" id="101480"/>
    <lineage>
        <taxon>Eukaryota</taxon>
        <taxon>Fungi</taxon>
        <taxon>Dikarya</taxon>
        <taxon>Ascomycota</taxon>
        <taxon>Pezizomycotina</taxon>
        <taxon>Eurotiomycetes</taxon>
        <taxon>Eurotiomycetidae</taxon>
        <taxon>Onygenales</taxon>
        <taxon>Arthrodermataceae</taxon>
        <taxon>Trichophyton</taxon>
    </lineage>
</organism>
<dbReference type="EMBL" id="JAAQVJ010000036">
    <property type="protein sequence ID" value="KAF3898518.1"/>
    <property type="molecule type" value="Genomic_DNA"/>
</dbReference>